<name>A0ABX3ZQA0_9RHOB</name>
<dbReference type="EMBL" id="NIPV01000093">
    <property type="protein sequence ID" value="OWJ73340.1"/>
    <property type="molecule type" value="Genomic_DNA"/>
</dbReference>
<evidence type="ECO:0000313" key="3">
    <source>
        <dbReference type="Proteomes" id="UP000214673"/>
    </source>
</evidence>
<dbReference type="Proteomes" id="UP000214673">
    <property type="component" value="Unassembled WGS sequence"/>
</dbReference>
<evidence type="ECO:0008006" key="4">
    <source>
        <dbReference type="Google" id="ProtNLM"/>
    </source>
</evidence>
<proteinExistence type="predicted"/>
<organism evidence="2 3">
    <name type="scientific">Haematobacter missouriensis</name>
    <dbReference type="NCBI Taxonomy" id="366616"/>
    <lineage>
        <taxon>Bacteria</taxon>
        <taxon>Pseudomonadati</taxon>
        <taxon>Pseudomonadota</taxon>
        <taxon>Alphaproteobacteria</taxon>
        <taxon>Rhodobacterales</taxon>
        <taxon>Paracoccaceae</taxon>
        <taxon>Haematobacter</taxon>
    </lineage>
</organism>
<dbReference type="RefSeq" id="WP_088239074.1">
    <property type="nucleotide sequence ID" value="NZ_NIPV01000093.1"/>
</dbReference>
<sequence length="133" mass="13920">MKHLLPLTACALIASTATALAEGNLPLGEWEVTAVRLQDPSQRITAIIENDPSYMGVVLSIADEAMAWRPNGSVPESTALEDCPGPIILPATESPDRSISSPAQWPCCAAMDRPGDRGGLSVTCAGRHGTLVV</sequence>
<comment type="caution">
    <text evidence="2">The sequence shown here is derived from an EMBL/GenBank/DDBJ whole genome shotgun (WGS) entry which is preliminary data.</text>
</comment>
<evidence type="ECO:0000256" key="1">
    <source>
        <dbReference type="SAM" id="SignalP"/>
    </source>
</evidence>
<protein>
    <recommendedName>
        <fullName evidence="4">DUF2147 domain-containing protein</fullName>
    </recommendedName>
</protein>
<gene>
    <name evidence="2" type="ORF">CDV53_15790</name>
</gene>
<feature type="signal peptide" evidence="1">
    <location>
        <begin position="1"/>
        <end position="21"/>
    </location>
</feature>
<evidence type="ECO:0000313" key="2">
    <source>
        <dbReference type="EMBL" id="OWJ73340.1"/>
    </source>
</evidence>
<accession>A0ABX3ZQA0</accession>
<keyword evidence="1" id="KW-0732">Signal</keyword>
<feature type="chain" id="PRO_5047230374" description="DUF2147 domain-containing protein" evidence="1">
    <location>
        <begin position="22"/>
        <end position="133"/>
    </location>
</feature>
<reference evidence="2 3" key="1">
    <citation type="submission" date="2016-11" db="EMBL/GenBank/DDBJ databases">
        <title>Comparison of Traditional DNA-DNA Hybridization with In Silico Genomic Analysis.</title>
        <authorList>
            <person name="Nicholson A.C."/>
            <person name="Sammons S."/>
            <person name="Humrighouse B.W."/>
            <person name="Graziano J."/>
            <person name="Lasker B."/>
            <person name="Whitney A.M."/>
            <person name="Mcquiston J.R."/>
        </authorList>
    </citation>
    <scope>NUCLEOTIDE SEQUENCE [LARGE SCALE GENOMIC DNA]</scope>
    <source>
        <strain evidence="2 3">H1892</strain>
    </source>
</reference>
<keyword evidence="3" id="KW-1185">Reference proteome</keyword>